<evidence type="ECO:0000313" key="1">
    <source>
        <dbReference type="EMBL" id="SAM07489.1"/>
    </source>
</evidence>
<protein>
    <submittedName>
        <fullName evidence="1">Uncharacterized protein</fullName>
    </submittedName>
</protein>
<dbReference type="EMBL" id="LT554760">
    <property type="protein sequence ID" value="SAM07489.1"/>
    <property type="molecule type" value="Genomic_DNA"/>
</dbReference>
<dbReference type="AlphaFoldDB" id="A0A168RWG5"/>
<dbReference type="InParanoid" id="A0A168RWG5"/>
<accession>A0A168RWG5</accession>
<dbReference type="OMA" id="WPLIKQI"/>
<evidence type="ECO:0000313" key="2">
    <source>
        <dbReference type="Proteomes" id="UP000078561"/>
    </source>
</evidence>
<sequence>MLKVDRSRLARWRLVWLPGGKPKPCRCGFNLTKTHVIRCLQLHSRLAIGWKLSHDPLPFLFNRFPSSPPTSHRTFRRWARSWPLIKQIPL</sequence>
<reference evidence="1" key="1">
    <citation type="submission" date="2016-04" db="EMBL/GenBank/DDBJ databases">
        <authorList>
            <person name="Evans L.H."/>
            <person name="Alamgir A."/>
            <person name="Owens N."/>
            <person name="Weber N.D."/>
            <person name="Virtaneva K."/>
            <person name="Barbian K."/>
            <person name="Babar A."/>
            <person name="Rosenke K."/>
        </authorList>
    </citation>
    <scope>NUCLEOTIDE SEQUENCE [LARGE SCALE GENOMIC DNA]</scope>
    <source>
        <strain evidence="1">CBS 101.48</strain>
    </source>
</reference>
<organism evidence="1">
    <name type="scientific">Absidia glauca</name>
    <name type="common">Pin mould</name>
    <dbReference type="NCBI Taxonomy" id="4829"/>
    <lineage>
        <taxon>Eukaryota</taxon>
        <taxon>Fungi</taxon>
        <taxon>Fungi incertae sedis</taxon>
        <taxon>Mucoromycota</taxon>
        <taxon>Mucoromycotina</taxon>
        <taxon>Mucoromycetes</taxon>
        <taxon>Mucorales</taxon>
        <taxon>Cunninghamellaceae</taxon>
        <taxon>Absidia</taxon>
    </lineage>
</organism>
<name>A0A168RWG5_ABSGL</name>
<gene>
    <name evidence="1" type="primary">ABSGL_13132.1 scaffold 13659</name>
</gene>
<dbReference type="OrthoDB" id="2277247at2759"/>
<dbReference type="Proteomes" id="UP000078561">
    <property type="component" value="Unassembled WGS sequence"/>
</dbReference>
<proteinExistence type="predicted"/>
<keyword evidence="2" id="KW-1185">Reference proteome</keyword>